<evidence type="ECO:0000256" key="9">
    <source>
        <dbReference type="RuleBase" id="RU364016"/>
    </source>
</evidence>
<proteinExistence type="inferred from homology"/>
<dbReference type="PANTHER" id="PTHR12369">
    <property type="entry name" value="CHONDROITIN SYNTHASE"/>
    <property type="match status" value="1"/>
</dbReference>
<keyword evidence="6 9" id="KW-1133">Transmembrane helix</keyword>
<dbReference type="EMBL" id="JAZGQO010000021">
    <property type="protein sequence ID" value="KAK6166066.1"/>
    <property type="molecule type" value="Genomic_DNA"/>
</dbReference>
<dbReference type="AlphaFoldDB" id="A0AAN8G1G0"/>
<sequence length="735" mass="85693">MGRLSVKKFKEFQRFVFGFCLGYFMVQWLSLSILRIHVKNCRNFFHPSPTDAKTETLIHESEDKFLLVAVMTTRKYLETRAEAMYNTWGQQVPGKIVFFVGGTAVYNGTLPVVLLKDIKEDTYPPQKKSFTMLKYVSNHFLNEYEWFMRADDDVFVKTDRLEHFLRSVNSSKLLYMGQPGTGTKEEKGKLGLLNDTPYCLGGPGVFFTGQTLGILMNHFSACLNSTATRHEDTELGRCVQKHAGIACTSSFEFTRLFYQNYGGKNGSFNHKLGLTEERAITLHPIKQHAHMYRLNNHFSFLKLARLNKKVKQLSETVQQFSLIIDKSESRYTRPNKIKSSQIRKRLRELEGWSEVRKGDTPNDWFETEQGDIWDFISQNKHIYSRYNVFINPMDDVSRKGKSVSLKTAKKAVSGDQKYRFKKFAGFTYQRLSYGKRMENIIPVKTSPDSSISVRTIQRFSGVEFTENIDLVDNQDVIRPTIWIIVPLFKRSRMFASFLSSLTRAIEKFQGNICLCVVLYVDDDDEYKNSQRFADVMHNFLDKLKIRLTILNEPFSRSKAINTGIRSLKNDSLLLIMDVDMIFNSRFLNRVILNTKHSYRAYFPIYFSQYSSNIICFPNKTCDLEIVNFDNEHGTWRFFSYGIVSIYKEDAIKLRGFKEEIKGWGKEDVDFYEKCLKSHLHIFRAADPYLIHIYHRRDCDQTLPKDQLTMCVQSRSQLYGYEKDLFKISKELKLVG</sequence>
<dbReference type="InterPro" id="IPR029044">
    <property type="entry name" value="Nucleotide-diphossugar_trans"/>
</dbReference>
<dbReference type="InterPro" id="IPR008428">
    <property type="entry name" value="Chond_GalNAc"/>
</dbReference>
<dbReference type="Gene3D" id="3.90.550.10">
    <property type="entry name" value="Spore Coat Polysaccharide Biosynthesis Protein SpsA, Chain A"/>
    <property type="match status" value="1"/>
</dbReference>
<name>A0AAN8G1G0_PATCE</name>
<gene>
    <name evidence="10" type="ORF">SNE40_022845</name>
</gene>
<protein>
    <recommendedName>
        <fullName evidence="9">Hexosyltransferase</fullName>
        <ecNumber evidence="9">2.4.1.-</ecNumber>
    </recommendedName>
</protein>
<dbReference type="GO" id="GO:0032580">
    <property type="term" value="C:Golgi cisterna membrane"/>
    <property type="evidence" value="ECO:0007669"/>
    <property type="project" value="UniProtKB-SubCell"/>
</dbReference>
<organism evidence="10 11">
    <name type="scientific">Patella caerulea</name>
    <name type="common">Rayed Mediterranean limpet</name>
    <dbReference type="NCBI Taxonomy" id="87958"/>
    <lineage>
        <taxon>Eukaryota</taxon>
        <taxon>Metazoa</taxon>
        <taxon>Spiralia</taxon>
        <taxon>Lophotrochozoa</taxon>
        <taxon>Mollusca</taxon>
        <taxon>Gastropoda</taxon>
        <taxon>Patellogastropoda</taxon>
        <taxon>Patelloidea</taxon>
        <taxon>Patellidae</taxon>
        <taxon>Patella</taxon>
    </lineage>
</organism>
<keyword evidence="4 9" id="KW-0812">Transmembrane</keyword>
<comment type="similarity">
    <text evidence="2 9">Belongs to the chondroitin N-acetylgalactosaminyltransferase family.</text>
</comment>
<dbReference type="Proteomes" id="UP001347796">
    <property type="component" value="Unassembled WGS sequence"/>
</dbReference>
<dbReference type="PANTHER" id="PTHR12369:SF11">
    <property type="entry name" value="HEXOSYLTRANSFERASE"/>
    <property type="match status" value="1"/>
</dbReference>
<dbReference type="Pfam" id="PF05679">
    <property type="entry name" value="CHGN"/>
    <property type="match status" value="1"/>
</dbReference>
<evidence type="ECO:0000313" key="11">
    <source>
        <dbReference type="Proteomes" id="UP001347796"/>
    </source>
</evidence>
<evidence type="ECO:0000256" key="2">
    <source>
        <dbReference type="ARBA" id="ARBA00009239"/>
    </source>
</evidence>
<feature type="transmembrane region" description="Helical" evidence="9">
    <location>
        <begin position="12"/>
        <end position="34"/>
    </location>
</feature>
<evidence type="ECO:0000256" key="7">
    <source>
        <dbReference type="ARBA" id="ARBA00023034"/>
    </source>
</evidence>
<evidence type="ECO:0000256" key="8">
    <source>
        <dbReference type="ARBA" id="ARBA00023136"/>
    </source>
</evidence>
<evidence type="ECO:0000256" key="1">
    <source>
        <dbReference type="ARBA" id="ARBA00004447"/>
    </source>
</evidence>
<dbReference type="EC" id="2.4.1.-" evidence="9"/>
<evidence type="ECO:0000256" key="5">
    <source>
        <dbReference type="ARBA" id="ARBA00022968"/>
    </source>
</evidence>
<keyword evidence="7 9" id="KW-0333">Golgi apparatus</keyword>
<keyword evidence="11" id="KW-1185">Reference proteome</keyword>
<keyword evidence="5 9" id="KW-0735">Signal-anchor</keyword>
<accession>A0AAN8G1G0</accession>
<comment type="caution">
    <text evidence="10">The sequence shown here is derived from an EMBL/GenBank/DDBJ whole genome shotgun (WGS) entry which is preliminary data.</text>
</comment>
<comment type="subcellular location">
    <subcellularLocation>
        <location evidence="1 9">Golgi apparatus</location>
        <location evidence="1 9">Golgi stack membrane</location>
        <topology evidence="1 9">Single-pass type II membrane protein</topology>
    </subcellularLocation>
</comment>
<dbReference type="InterPro" id="IPR051227">
    <property type="entry name" value="CS_glycosyltransferase"/>
</dbReference>
<keyword evidence="8 9" id="KW-0472">Membrane</keyword>
<dbReference type="Gene3D" id="3.90.550.50">
    <property type="match status" value="1"/>
</dbReference>
<evidence type="ECO:0000256" key="4">
    <source>
        <dbReference type="ARBA" id="ARBA00022692"/>
    </source>
</evidence>
<evidence type="ECO:0000313" key="10">
    <source>
        <dbReference type="EMBL" id="KAK6166066.1"/>
    </source>
</evidence>
<keyword evidence="3 9" id="KW-0808">Transferase</keyword>
<evidence type="ECO:0000256" key="3">
    <source>
        <dbReference type="ARBA" id="ARBA00022679"/>
    </source>
</evidence>
<dbReference type="SUPFAM" id="SSF53448">
    <property type="entry name" value="Nucleotide-diphospho-sugar transferases"/>
    <property type="match status" value="1"/>
</dbReference>
<reference evidence="10 11" key="1">
    <citation type="submission" date="2024-01" db="EMBL/GenBank/DDBJ databases">
        <title>The genome of the rayed Mediterranean limpet Patella caerulea (Linnaeus, 1758).</title>
        <authorList>
            <person name="Anh-Thu Weber A."/>
            <person name="Halstead-Nussloch G."/>
        </authorList>
    </citation>
    <scope>NUCLEOTIDE SEQUENCE [LARGE SCALE GENOMIC DNA]</scope>
    <source>
        <strain evidence="10">AATW-2023a</strain>
        <tissue evidence="10">Whole specimen</tissue>
    </source>
</reference>
<dbReference type="GO" id="GO:0047238">
    <property type="term" value="F:glucuronosyl-N-acetylgalactosaminyl-proteoglycan 4-beta-N-acetylgalactosaminyltransferase activity"/>
    <property type="evidence" value="ECO:0007669"/>
    <property type="project" value="TreeGrafter"/>
</dbReference>
<evidence type="ECO:0000256" key="6">
    <source>
        <dbReference type="ARBA" id="ARBA00022989"/>
    </source>
</evidence>